<keyword evidence="4" id="KW-0391">Immunity</keyword>
<evidence type="ECO:0000256" key="7">
    <source>
        <dbReference type="ARBA" id="ARBA00023180"/>
    </source>
</evidence>
<dbReference type="Proteomes" id="UP000504623">
    <property type="component" value="Unplaced"/>
</dbReference>
<dbReference type="SMART" id="SM00407">
    <property type="entry name" value="IGc1"/>
    <property type="match status" value="1"/>
</dbReference>
<evidence type="ECO:0000256" key="5">
    <source>
        <dbReference type="ARBA" id="ARBA00022989"/>
    </source>
</evidence>
<dbReference type="GO" id="GO:0030670">
    <property type="term" value="C:phagocytic vesicle membrane"/>
    <property type="evidence" value="ECO:0007669"/>
    <property type="project" value="UniProtKB-ARBA"/>
</dbReference>
<dbReference type="Pfam" id="PF07654">
    <property type="entry name" value="C1-set"/>
    <property type="match status" value="1"/>
</dbReference>
<dbReference type="GO" id="GO:0005102">
    <property type="term" value="F:signaling receptor binding"/>
    <property type="evidence" value="ECO:0007669"/>
    <property type="project" value="TreeGrafter"/>
</dbReference>
<keyword evidence="3" id="KW-0812">Transmembrane</keyword>
<dbReference type="GeneID" id="102825202"/>
<evidence type="ECO:0000256" key="9">
    <source>
        <dbReference type="SAM" id="SignalP"/>
    </source>
</evidence>
<accession>A0A9B0X242</accession>
<dbReference type="GO" id="GO:0009897">
    <property type="term" value="C:external side of plasma membrane"/>
    <property type="evidence" value="ECO:0007669"/>
    <property type="project" value="TreeGrafter"/>
</dbReference>
<dbReference type="OrthoDB" id="8936120at2759"/>
<dbReference type="PROSITE" id="PS50835">
    <property type="entry name" value="IG_LIKE"/>
    <property type="match status" value="1"/>
</dbReference>
<dbReference type="GO" id="GO:0002486">
    <property type="term" value="P:antigen processing and presentation of endogenous peptide antigen via MHC class I via ER pathway, TAP-independent"/>
    <property type="evidence" value="ECO:0007669"/>
    <property type="project" value="TreeGrafter"/>
</dbReference>
<organism evidence="11 12">
    <name type="scientific">Chrysochloris asiatica</name>
    <name type="common">Cape golden mole</name>
    <dbReference type="NCBI Taxonomy" id="185453"/>
    <lineage>
        <taxon>Eukaryota</taxon>
        <taxon>Metazoa</taxon>
        <taxon>Chordata</taxon>
        <taxon>Craniata</taxon>
        <taxon>Vertebrata</taxon>
        <taxon>Euteleostomi</taxon>
        <taxon>Mammalia</taxon>
        <taxon>Eutheria</taxon>
        <taxon>Afrotheria</taxon>
        <taxon>Chrysochloridae</taxon>
        <taxon>Chrysochlorinae</taxon>
        <taxon>Chrysochloris</taxon>
    </lineage>
</organism>
<dbReference type="RefSeq" id="XP_006875747.1">
    <property type="nucleotide sequence ID" value="XM_006875685.1"/>
</dbReference>
<dbReference type="AlphaFoldDB" id="A0A9B0X242"/>
<evidence type="ECO:0000256" key="3">
    <source>
        <dbReference type="ARBA" id="ARBA00022692"/>
    </source>
</evidence>
<name>A0A9B0X242_CHRAS</name>
<evidence type="ECO:0000256" key="2">
    <source>
        <dbReference type="ARBA" id="ARBA00022451"/>
    </source>
</evidence>
<dbReference type="InterPro" id="IPR011161">
    <property type="entry name" value="MHC_I-like_Ag-recog"/>
</dbReference>
<dbReference type="InterPro" id="IPR013783">
    <property type="entry name" value="Ig-like_fold"/>
</dbReference>
<gene>
    <name evidence="12" type="primary">LOC102825202</name>
</gene>
<feature type="domain" description="Ig-like" evidence="10">
    <location>
        <begin position="213"/>
        <end position="301"/>
    </location>
</feature>
<dbReference type="GO" id="GO:0006955">
    <property type="term" value="P:immune response"/>
    <property type="evidence" value="ECO:0007669"/>
    <property type="project" value="TreeGrafter"/>
</dbReference>
<keyword evidence="11" id="KW-1185">Reference proteome</keyword>
<dbReference type="SUPFAM" id="SSF48726">
    <property type="entry name" value="Immunoglobulin"/>
    <property type="match status" value="1"/>
</dbReference>
<dbReference type="CDD" id="cd07698">
    <property type="entry name" value="IgC1_MHC_I_alpha3"/>
    <property type="match status" value="1"/>
</dbReference>
<dbReference type="Gene3D" id="2.60.40.10">
    <property type="entry name" value="Immunoglobulins"/>
    <property type="match status" value="1"/>
</dbReference>
<dbReference type="GO" id="GO:0098553">
    <property type="term" value="C:lumenal side of endoplasmic reticulum membrane"/>
    <property type="evidence" value="ECO:0007669"/>
    <property type="project" value="UniProtKB-ARBA"/>
</dbReference>
<dbReference type="GO" id="GO:0042612">
    <property type="term" value="C:MHC class I protein complex"/>
    <property type="evidence" value="ECO:0007669"/>
    <property type="project" value="UniProtKB-KW"/>
</dbReference>
<proteinExistence type="inferred from homology"/>
<evidence type="ECO:0000256" key="4">
    <source>
        <dbReference type="ARBA" id="ARBA00022859"/>
    </source>
</evidence>
<dbReference type="InterPro" id="IPR003597">
    <property type="entry name" value="Ig_C1-set"/>
</dbReference>
<evidence type="ECO:0000259" key="10">
    <source>
        <dbReference type="PROSITE" id="PS50835"/>
    </source>
</evidence>
<dbReference type="InterPro" id="IPR001039">
    <property type="entry name" value="MHC_I_a_a1/a2"/>
</dbReference>
<dbReference type="InterPro" id="IPR003006">
    <property type="entry name" value="Ig/MHC_CS"/>
</dbReference>
<dbReference type="Pfam" id="PF00129">
    <property type="entry name" value="MHC_I"/>
    <property type="match status" value="1"/>
</dbReference>
<dbReference type="GO" id="GO:0005615">
    <property type="term" value="C:extracellular space"/>
    <property type="evidence" value="ECO:0007669"/>
    <property type="project" value="TreeGrafter"/>
</dbReference>
<dbReference type="PANTHER" id="PTHR16675:SF250">
    <property type="entry name" value="HISTOCOMPATIBILITY 2, T REGION LOCUS 24"/>
    <property type="match status" value="1"/>
</dbReference>
<sequence>MVWALLIRMLLSLLQEVQTRSHSLQYFYMAVSEPSPGMPAFAASGFVDDQPFIYYDSMKTKAIPLAPWLKENSDYFDDETEIFVSRKKIFHLNLRNVQEYYNQTSEHSLNKENSQKPAGPHTLQFSYGCELQDDNRTTGHWQYGYDGSDYLSLNMDTLQYTAISFIARYTKHKWEANRNSIQRDKNYLENECIQWLQRYLKDGWENLTRTETPHTQVTHHPSPNGKVTLRCWARGFYPAEITLTWRQDGEDRTQDTELIETRPAGDGTFQKWAAIVVLSGEEQRYTCHVQHEGLSEPLTLRWEPMSKLPIPVYSVVEGVGTILEDMIAYTN</sequence>
<dbReference type="GO" id="GO:0042605">
    <property type="term" value="F:peptide antigen binding"/>
    <property type="evidence" value="ECO:0007669"/>
    <property type="project" value="TreeGrafter"/>
</dbReference>
<protein>
    <submittedName>
        <fullName evidence="12">HLA class I histocompatibility antigen, B-7 alpha chain-like</fullName>
    </submittedName>
</protein>
<evidence type="ECO:0000256" key="6">
    <source>
        <dbReference type="ARBA" id="ARBA00023136"/>
    </source>
</evidence>
<dbReference type="InterPro" id="IPR037055">
    <property type="entry name" value="MHC_I-like_Ag-recog_sf"/>
</dbReference>
<dbReference type="InterPro" id="IPR036179">
    <property type="entry name" value="Ig-like_dom_sf"/>
</dbReference>
<dbReference type="PANTHER" id="PTHR16675">
    <property type="entry name" value="MHC CLASS I-RELATED"/>
    <property type="match status" value="1"/>
</dbReference>
<dbReference type="Gene3D" id="3.30.500.10">
    <property type="entry name" value="MHC class I-like antigen recognition-like"/>
    <property type="match status" value="1"/>
</dbReference>
<keyword evidence="6" id="KW-0472">Membrane</keyword>
<evidence type="ECO:0000256" key="8">
    <source>
        <dbReference type="RuleBase" id="RU004439"/>
    </source>
</evidence>
<dbReference type="SUPFAM" id="SSF54452">
    <property type="entry name" value="MHC antigen-recognition domain"/>
    <property type="match status" value="1"/>
</dbReference>
<dbReference type="GO" id="GO:0001916">
    <property type="term" value="P:positive regulation of T cell mediated cytotoxicity"/>
    <property type="evidence" value="ECO:0007669"/>
    <property type="project" value="TreeGrafter"/>
</dbReference>
<keyword evidence="9" id="KW-0732">Signal</keyword>
<dbReference type="PRINTS" id="PR01638">
    <property type="entry name" value="MHCCLASSI"/>
</dbReference>
<dbReference type="FunFam" id="2.60.40.10:FF:000014">
    <property type="entry name" value="H-2 class I histocompatibility antigen, alpha chain"/>
    <property type="match status" value="1"/>
</dbReference>
<feature type="signal peptide" evidence="9">
    <location>
        <begin position="1"/>
        <end position="19"/>
    </location>
</feature>
<dbReference type="InterPro" id="IPR050208">
    <property type="entry name" value="MHC_class-I_related"/>
</dbReference>
<feature type="chain" id="PRO_5039359502" evidence="9">
    <location>
        <begin position="20"/>
        <end position="331"/>
    </location>
</feature>
<dbReference type="InterPro" id="IPR011162">
    <property type="entry name" value="MHC_I/II-like_Ag-recog"/>
</dbReference>
<comment type="similarity">
    <text evidence="8">Belongs to the MHC class I family.</text>
</comment>
<dbReference type="FunFam" id="3.30.500.10:FF:000001">
    <property type="entry name" value="H-2 class I histocompatibility antigen, alpha chain"/>
    <property type="match status" value="1"/>
</dbReference>
<dbReference type="GO" id="GO:0002476">
    <property type="term" value="P:antigen processing and presentation of endogenous peptide antigen via MHC class Ib"/>
    <property type="evidence" value="ECO:0007669"/>
    <property type="project" value="TreeGrafter"/>
</dbReference>
<reference evidence="12" key="1">
    <citation type="submission" date="2025-08" db="UniProtKB">
        <authorList>
            <consortium name="RefSeq"/>
        </authorList>
    </citation>
    <scope>IDENTIFICATION</scope>
    <source>
        <tissue evidence="12">Spleen</tissue>
    </source>
</reference>
<keyword evidence="5" id="KW-1133">Transmembrane helix</keyword>
<evidence type="ECO:0000313" key="12">
    <source>
        <dbReference type="RefSeq" id="XP_006875747.1"/>
    </source>
</evidence>
<comment type="subcellular location">
    <subcellularLocation>
        <location evidence="1">Membrane</location>
        <topology evidence="1">Single-pass membrane protein</topology>
    </subcellularLocation>
</comment>
<evidence type="ECO:0000313" key="11">
    <source>
        <dbReference type="Proteomes" id="UP000504623"/>
    </source>
</evidence>
<keyword evidence="2" id="KW-0490">MHC I</keyword>
<evidence type="ECO:0000256" key="1">
    <source>
        <dbReference type="ARBA" id="ARBA00004167"/>
    </source>
</evidence>
<dbReference type="PROSITE" id="PS00290">
    <property type="entry name" value="IG_MHC"/>
    <property type="match status" value="1"/>
</dbReference>
<keyword evidence="7" id="KW-0325">Glycoprotein</keyword>
<dbReference type="InterPro" id="IPR007110">
    <property type="entry name" value="Ig-like_dom"/>
</dbReference>